<evidence type="ECO:0000256" key="6">
    <source>
        <dbReference type="ARBA" id="ARBA00023204"/>
    </source>
</evidence>
<dbReference type="Pfam" id="PF00730">
    <property type="entry name" value="HhH-GPD"/>
    <property type="match status" value="1"/>
</dbReference>
<dbReference type="Gene3D" id="3.30.310.40">
    <property type="match status" value="1"/>
</dbReference>
<gene>
    <name evidence="14" type="ORF">MONBRDRAFT_28428</name>
</gene>
<evidence type="ECO:0000256" key="8">
    <source>
        <dbReference type="ARBA" id="ARBA00023242"/>
    </source>
</evidence>
<dbReference type="OMA" id="SAFANKW"/>
<evidence type="ECO:0000256" key="3">
    <source>
        <dbReference type="ARBA" id="ARBA00012720"/>
    </source>
</evidence>
<evidence type="ECO:0000259" key="13">
    <source>
        <dbReference type="SMART" id="SM00478"/>
    </source>
</evidence>
<dbReference type="InterPro" id="IPR023170">
    <property type="entry name" value="HhH_base_excis_C"/>
</dbReference>
<evidence type="ECO:0000256" key="1">
    <source>
        <dbReference type="ARBA" id="ARBA00004123"/>
    </source>
</evidence>
<dbReference type="GO" id="GO:0006285">
    <property type="term" value="P:base-excision repair, AP site formation"/>
    <property type="evidence" value="ECO:0000318"/>
    <property type="project" value="GO_Central"/>
</dbReference>
<evidence type="ECO:0000256" key="10">
    <source>
        <dbReference type="ARBA" id="ARBA00023295"/>
    </source>
</evidence>
<keyword evidence="8" id="KW-0539">Nucleus</keyword>
<evidence type="ECO:0000256" key="7">
    <source>
        <dbReference type="ARBA" id="ARBA00023239"/>
    </source>
</evidence>
<keyword evidence="7" id="KW-0456">Lyase</keyword>
<dbReference type="SMART" id="SM00478">
    <property type="entry name" value="ENDO3c"/>
    <property type="match status" value="1"/>
</dbReference>
<dbReference type="GO" id="GO:0034039">
    <property type="term" value="F:8-oxo-7,8-dihydroguanine DNA N-glycosylase activity"/>
    <property type="evidence" value="ECO:0000318"/>
    <property type="project" value="GO_Central"/>
</dbReference>
<dbReference type="InterPro" id="IPR003265">
    <property type="entry name" value="HhH-GPD_domain"/>
</dbReference>
<evidence type="ECO:0000313" key="14">
    <source>
        <dbReference type="EMBL" id="EDQ86211.1"/>
    </source>
</evidence>
<evidence type="ECO:0000256" key="12">
    <source>
        <dbReference type="SAM" id="MobiDB-lite"/>
    </source>
</evidence>
<dbReference type="InterPro" id="IPR011257">
    <property type="entry name" value="DNA_glycosylase"/>
</dbReference>
<protein>
    <recommendedName>
        <fullName evidence="3">DNA-(apurinic or apyrimidinic site) lyase</fullName>
        <ecNumber evidence="3">4.2.99.18</ecNumber>
    </recommendedName>
</protein>
<keyword evidence="10" id="KW-0326">Glycosidase</keyword>
<comment type="subcellular location">
    <subcellularLocation>
        <location evidence="1">Nucleus</location>
    </subcellularLocation>
</comment>
<dbReference type="PANTHER" id="PTHR10242:SF2">
    <property type="entry name" value="N-GLYCOSYLASE_DNA LYASE"/>
    <property type="match status" value="1"/>
</dbReference>
<feature type="domain" description="HhH-GPD" evidence="13">
    <location>
        <begin position="181"/>
        <end position="332"/>
    </location>
</feature>
<keyword evidence="5" id="KW-0378">Hydrolase</keyword>
<dbReference type="AlphaFoldDB" id="A9V852"/>
<evidence type="ECO:0000313" key="15">
    <source>
        <dbReference type="Proteomes" id="UP000001357"/>
    </source>
</evidence>
<dbReference type="GO" id="GO:0140078">
    <property type="term" value="F:class I DNA-(apurinic or apyrimidinic site) endonuclease activity"/>
    <property type="evidence" value="ECO:0007669"/>
    <property type="project" value="UniProtKB-EC"/>
</dbReference>
<evidence type="ECO:0000256" key="4">
    <source>
        <dbReference type="ARBA" id="ARBA00022763"/>
    </source>
</evidence>
<evidence type="ECO:0000256" key="2">
    <source>
        <dbReference type="ARBA" id="ARBA00010679"/>
    </source>
</evidence>
<dbReference type="SUPFAM" id="SSF55945">
    <property type="entry name" value="TATA-box binding protein-like"/>
    <property type="match status" value="1"/>
</dbReference>
<dbReference type="Proteomes" id="UP000001357">
    <property type="component" value="Unassembled WGS sequence"/>
</dbReference>
<dbReference type="Pfam" id="PF07934">
    <property type="entry name" value="OGG_N"/>
    <property type="match status" value="1"/>
</dbReference>
<dbReference type="PANTHER" id="PTHR10242">
    <property type="entry name" value="8-OXOGUANINE DNA GLYCOSYLASE"/>
    <property type="match status" value="1"/>
</dbReference>
<dbReference type="GO" id="GO:0003684">
    <property type="term" value="F:damaged DNA binding"/>
    <property type="evidence" value="ECO:0007669"/>
    <property type="project" value="InterPro"/>
</dbReference>
<keyword evidence="4" id="KW-0227">DNA damage</keyword>
<dbReference type="SUPFAM" id="SSF48150">
    <property type="entry name" value="DNA-glycosylase"/>
    <property type="match status" value="1"/>
</dbReference>
<dbReference type="GeneID" id="5894236"/>
<evidence type="ECO:0000256" key="11">
    <source>
        <dbReference type="ARBA" id="ARBA00044632"/>
    </source>
</evidence>
<reference evidence="14 15" key="1">
    <citation type="journal article" date="2008" name="Nature">
        <title>The genome of the choanoflagellate Monosiga brevicollis and the origin of metazoans.</title>
        <authorList>
            <consortium name="JGI Sequencing"/>
            <person name="King N."/>
            <person name="Westbrook M.J."/>
            <person name="Young S.L."/>
            <person name="Kuo A."/>
            <person name="Abedin M."/>
            <person name="Chapman J."/>
            <person name="Fairclough S."/>
            <person name="Hellsten U."/>
            <person name="Isogai Y."/>
            <person name="Letunic I."/>
            <person name="Marr M."/>
            <person name="Pincus D."/>
            <person name="Putnam N."/>
            <person name="Rokas A."/>
            <person name="Wright K.J."/>
            <person name="Zuzow R."/>
            <person name="Dirks W."/>
            <person name="Good M."/>
            <person name="Goodstein D."/>
            <person name="Lemons D."/>
            <person name="Li W."/>
            <person name="Lyons J.B."/>
            <person name="Morris A."/>
            <person name="Nichols S."/>
            <person name="Richter D.J."/>
            <person name="Salamov A."/>
            <person name="Bork P."/>
            <person name="Lim W.A."/>
            <person name="Manning G."/>
            <person name="Miller W.T."/>
            <person name="McGinnis W."/>
            <person name="Shapiro H."/>
            <person name="Tjian R."/>
            <person name="Grigoriev I.V."/>
            <person name="Rokhsar D."/>
        </authorList>
    </citation>
    <scope>NUCLEOTIDE SEQUENCE [LARGE SCALE GENOMIC DNA]</scope>
    <source>
        <strain evidence="15">MX1 / ATCC 50154</strain>
    </source>
</reference>
<keyword evidence="15" id="KW-1185">Reference proteome</keyword>
<dbReference type="InterPro" id="IPR012904">
    <property type="entry name" value="OGG_N"/>
</dbReference>
<dbReference type="InParanoid" id="A9V852"/>
<dbReference type="GO" id="GO:0005634">
    <property type="term" value="C:nucleus"/>
    <property type="evidence" value="ECO:0000318"/>
    <property type="project" value="GO_Central"/>
</dbReference>
<dbReference type="FunFam" id="1.10.1670.10:FF:000005">
    <property type="entry name" value="N-glycosylase/DNA lyase OGG1"/>
    <property type="match status" value="1"/>
</dbReference>
<dbReference type="eggNOG" id="KOG2875">
    <property type="taxonomic scope" value="Eukaryota"/>
</dbReference>
<dbReference type="InterPro" id="IPR052054">
    <property type="entry name" value="Oxidative_DNA_repair_enzyme"/>
</dbReference>
<evidence type="ECO:0000256" key="5">
    <source>
        <dbReference type="ARBA" id="ARBA00022801"/>
    </source>
</evidence>
<feature type="compositionally biased region" description="Basic and acidic residues" evidence="12">
    <location>
        <begin position="358"/>
        <end position="368"/>
    </location>
</feature>
<keyword evidence="6" id="KW-0234">DNA repair</keyword>
<keyword evidence="9" id="KW-0511">Multifunctional enzyme</keyword>
<dbReference type="EMBL" id="CH991567">
    <property type="protein sequence ID" value="EDQ86211.1"/>
    <property type="molecule type" value="Genomic_DNA"/>
</dbReference>
<accession>A9V852</accession>
<evidence type="ECO:0000256" key="9">
    <source>
        <dbReference type="ARBA" id="ARBA00023268"/>
    </source>
</evidence>
<dbReference type="EC" id="4.2.99.18" evidence="3"/>
<feature type="region of interest" description="Disordered" evidence="12">
    <location>
        <begin position="358"/>
        <end position="430"/>
    </location>
</feature>
<dbReference type="Gene3D" id="1.10.340.30">
    <property type="entry name" value="Hypothetical protein, domain 2"/>
    <property type="match status" value="1"/>
</dbReference>
<dbReference type="Gene3D" id="1.10.1670.10">
    <property type="entry name" value="Helix-hairpin-Helix base-excision DNA repair enzymes (C-terminal)"/>
    <property type="match status" value="1"/>
</dbReference>
<dbReference type="KEGG" id="mbr:MONBRDRAFT_28428"/>
<comment type="catalytic activity">
    <reaction evidence="11">
        <text>2'-deoxyribonucleotide-(2'-deoxyribose 5'-phosphate)-2'-deoxyribonucleotide-DNA = a 3'-end 2'-deoxyribonucleotide-(2,3-dehydro-2,3-deoxyribose 5'-phosphate)-DNA + a 5'-end 5'-phospho-2'-deoxyribonucleoside-DNA + H(+)</text>
        <dbReference type="Rhea" id="RHEA:66592"/>
        <dbReference type="Rhea" id="RHEA-COMP:13180"/>
        <dbReference type="Rhea" id="RHEA-COMP:16897"/>
        <dbReference type="Rhea" id="RHEA-COMP:17067"/>
        <dbReference type="ChEBI" id="CHEBI:15378"/>
        <dbReference type="ChEBI" id="CHEBI:136412"/>
        <dbReference type="ChEBI" id="CHEBI:157695"/>
        <dbReference type="ChEBI" id="CHEBI:167181"/>
        <dbReference type="EC" id="4.2.99.18"/>
    </reaction>
</comment>
<name>A9V852_MONBE</name>
<proteinExistence type="inferred from homology"/>
<comment type="similarity">
    <text evidence="2">Belongs to the type-1 OGG1 family.</text>
</comment>
<dbReference type="GO" id="GO:0006289">
    <property type="term" value="P:nucleotide-excision repair"/>
    <property type="evidence" value="ECO:0007669"/>
    <property type="project" value="InterPro"/>
</dbReference>
<dbReference type="CDD" id="cd00056">
    <property type="entry name" value="ENDO3c"/>
    <property type="match status" value="1"/>
</dbReference>
<dbReference type="STRING" id="81824.A9V852"/>
<feature type="compositionally biased region" description="Low complexity" evidence="12">
    <location>
        <begin position="372"/>
        <end position="385"/>
    </location>
</feature>
<dbReference type="RefSeq" id="XP_001748881.1">
    <property type="nucleotide sequence ID" value="XM_001748829.1"/>
</dbReference>
<sequence length="430" mass="47332">MALAPKLGWRLLSANLQELHLRHALTCGQAFGWSHLSLEPSQEPVIDKVDAAAFEPPAITDQVGVPAFNEAFATVLAGRAVILRHARLPSGPAVVYAVLPLEGTAPELQNEPVNAAQLSPIPEEASIYHALRDYFQLDVSLSRLYATWAAADPRMKTIADHLPGLRVLRQPPFECLISFICSSNNNIGRITLMLDRLKQHYGQPAGQLATGQILYSFPTLTSLSQAGEAHLRELGLGYRAKFITETCQALQRLGGEPYLERLRTQPYAQVQEIGAIPVDTHVWQIAVRDMDKELAHARSLTPTIYKRVGDLFRARYGSYAGWAHSLLFAAELPAFAPCLPSELVADIKAFRLAEKAAKTEQKRARKDAQGQPDTPSPSKTKSIKTTTRRMPAKSKGVTSSPKRPARQSRVDLASTNVATTARTTRAQRRR</sequence>
<organism evidence="14 15">
    <name type="scientific">Monosiga brevicollis</name>
    <name type="common">Choanoflagellate</name>
    <dbReference type="NCBI Taxonomy" id="81824"/>
    <lineage>
        <taxon>Eukaryota</taxon>
        <taxon>Choanoflagellata</taxon>
        <taxon>Craspedida</taxon>
        <taxon>Salpingoecidae</taxon>
        <taxon>Monosiga</taxon>
    </lineage>
</organism>